<dbReference type="AlphaFoldDB" id="A0A6J5F0G6"/>
<protein>
    <submittedName>
        <fullName evidence="1">Uncharacterized protein</fullName>
    </submittedName>
</protein>
<reference evidence="1 2" key="1">
    <citation type="submission" date="2020-04" db="EMBL/GenBank/DDBJ databases">
        <authorList>
            <person name="De Canck E."/>
        </authorList>
    </citation>
    <scope>NUCLEOTIDE SEQUENCE [LARGE SCALE GENOMIC DNA]</scope>
    <source>
        <strain evidence="1 2">LMG 29660</strain>
    </source>
</reference>
<gene>
    <name evidence="1" type="ORF">LMG29660_07126</name>
</gene>
<dbReference type="EMBL" id="CADIKG010000039">
    <property type="protein sequence ID" value="CAB3772308.1"/>
    <property type="molecule type" value="Genomic_DNA"/>
</dbReference>
<proteinExistence type="predicted"/>
<dbReference type="Proteomes" id="UP000494135">
    <property type="component" value="Unassembled WGS sequence"/>
</dbReference>
<name>A0A6J5F0G6_9BURK</name>
<evidence type="ECO:0000313" key="1">
    <source>
        <dbReference type="EMBL" id="CAB3772308.1"/>
    </source>
</evidence>
<accession>A0A6J5F0G6</accession>
<organism evidence="1 2">
    <name type="scientific">Burkholderia puraquae</name>
    <dbReference type="NCBI Taxonomy" id="1904757"/>
    <lineage>
        <taxon>Bacteria</taxon>
        <taxon>Pseudomonadati</taxon>
        <taxon>Pseudomonadota</taxon>
        <taxon>Betaproteobacteria</taxon>
        <taxon>Burkholderiales</taxon>
        <taxon>Burkholderiaceae</taxon>
        <taxon>Burkholderia</taxon>
        <taxon>Burkholderia cepacia complex</taxon>
    </lineage>
</organism>
<sequence length="29" mass="3007">MLLTKGFKEVGIATVVATTPSVPSTTQTQ</sequence>
<evidence type="ECO:0000313" key="2">
    <source>
        <dbReference type="Proteomes" id="UP000494135"/>
    </source>
</evidence>